<sequence length="31" mass="3229">MDRCSFKTAEISHMWIAAKGGAGILYISGGG</sequence>
<dbReference type="EMBL" id="GBRH01159140">
    <property type="protein sequence ID" value="JAE38756.1"/>
    <property type="molecule type" value="Transcribed_RNA"/>
</dbReference>
<reference evidence="1" key="2">
    <citation type="journal article" date="2015" name="Data Brief">
        <title>Shoot transcriptome of the giant reed, Arundo donax.</title>
        <authorList>
            <person name="Barrero R.A."/>
            <person name="Guerrero F.D."/>
            <person name="Moolhuijzen P."/>
            <person name="Goolsby J.A."/>
            <person name="Tidwell J."/>
            <person name="Bellgard S.E."/>
            <person name="Bellgard M.I."/>
        </authorList>
    </citation>
    <scope>NUCLEOTIDE SEQUENCE</scope>
    <source>
        <tissue evidence="1">Shoot tissue taken approximately 20 cm above the soil surface</tissue>
    </source>
</reference>
<dbReference type="AlphaFoldDB" id="A0A0A9HV59"/>
<evidence type="ECO:0000313" key="1">
    <source>
        <dbReference type="EMBL" id="JAE38756.1"/>
    </source>
</evidence>
<name>A0A0A9HV59_ARUDO</name>
<organism evidence="1">
    <name type="scientific">Arundo donax</name>
    <name type="common">Giant reed</name>
    <name type="synonym">Donax arundinaceus</name>
    <dbReference type="NCBI Taxonomy" id="35708"/>
    <lineage>
        <taxon>Eukaryota</taxon>
        <taxon>Viridiplantae</taxon>
        <taxon>Streptophyta</taxon>
        <taxon>Embryophyta</taxon>
        <taxon>Tracheophyta</taxon>
        <taxon>Spermatophyta</taxon>
        <taxon>Magnoliopsida</taxon>
        <taxon>Liliopsida</taxon>
        <taxon>Poales</taxon>
        <taxon>Poaceae</taxon>
        <taxon>PACMAD clade</taxon>
        <taxon>Arundinoideae</taxon>
        <taxon>Arundineae</taxon>
        <taxon>Arundo</taxon>
    </lineage>
</organism>
<proteinExistence type="predicted"/>
<accession>A0A0A9HV59</accession>
<reference evidence="1" key="1">
    <citation type="submission" date="2014-09" db="EMBL/GenBank/DDBJ databases">
        <authorList>
            <person name="Magalhaes I.L.F."/>
            <person name="Oliveira U."/>
            <person name="Santos F.R."/>
            <person name="Vidigal T.H.D.A."/>
            <person name="Brescovit A.D."/>
            <person name="Santos A.J."/>
        </authorList>
    </citation>
    <scope>NUCLEOTIDE SEQUENCE</scope>
    <source>
        <tissue evidence="1">Shoot tissue taken approximately 20 cm above the soil surface</tissue>
    </source>
</reference>
<protein>
    <submittedName>
        <fullName evidence="1">Uncharacterized protein</fullName>
    </submittedName>
</protein>